<protein>
    <recommendedName>
        <fullName evidence="7">Small-conductance mechanosensitive channel</fullName>
    </recommendedName>
</protein>
<dbReference type="EMBL" id="CP091507">
    <property type="protein sequence ID" value="UOO79594.1"/>
    <property type="molecule type" value="Genomic_DNA"/>
</dbReference>
<dbReference type="SUPFAM" id="SSF50182">
    <property type="entry name" value="Sm-like ribonucleoproteins"/>
    <property type="match status" value="1"/>
</dbReference>
<evidence type="ECO:0000256" key="6">
    <source>
        <dbReference type="ARBA" id="ARBA00023136"/>
    </source>
</evidence>
<dbReference type="GO" id="GO:0005886">
    <property type="term" value="C:plasma membrane"/>
    <property type="evidence" value="ECO:0007669"/>
    <property type="project" value="UniProtKB-SubCell"/>
</dbReference>
<keyword evidence="7" id="KW-0813">Transport</keyword>
<dbReference type="InterPro" id="IPR011014">
    <property type="entry name" value="MscS_channel_TM-2"/>
</dbReference>
<evidence type="ECO:0000256" key="1">
    <source>
        <dbReference type="ARBA" id="ARBA00004651"/>
    </source>
</evidence>
<evidence type="ECO:0000313" key="13">
    <source>
        <dbReference type="Proteomes" id="UP000829756"/>
    </source>
</evidence>
<accession>A0AAE9GV63</accession>
<evidence type="ECO:0000256" key="2">
    <source>
        <dbReference type="ARBA" id="ARBA00008017"/>
    </source>
</evidence>
<feature type="transmembrane region" description="Helical" evidence="7">
    <location>
        <begin position="28"/>
        <end position="45"/>
    </location>
</feature>
<keyword evidence="7" id="KW-0406">Ion transport</keyword>
<dbReference type="GO" id="GO:0008381">
    <property type="term" value="F:mechanosensitive monoatomic ion channel activity"/>
    <property type="evidence" value="ECO:0007669"/>
    <property type="project" value="InterPro"/>
</dbReference>
<comment type="caution">
    <text evidence="7">Lacks conserved residue(s) required for the propagation of feature annotation.</text>
</comment>
<reference evidence="11" key="3">
    <citation type="journal article" date="2022" name="Res Sq">
        <title>Evolution of multicellular longitudinally dividing oral cavity symbionts (Neisseriaceae).</title>
        <authorList>
            <person name="Nyongesa S."/>
            <person name="Weber P."/>
            <person name="Bernet E."/>
            <person name="Pullido F."/>
            <person name="Nieckarz M."/>
            <person name="Delaby M."/>
            <person name="Nieves C."/>
            <person name="Viehboeck T."/>
            <person name="Krause N."/>
            <person name="Rivera-Millot A."/>
            <person name="Nakamura A."/>
            <person name="Vischer N."/>
            <person name="VanNieuwenhze M."/>
            <person name="Brun Y."/>
            <person name="Cava F."/>
            <person name="Bulgheresi S."/>
            <person name="Veyrier F."/>
        </authorList>
    </citation>
    <scope>NUCLEOTIDE SEQUENCE</scope>
    <source>
        <strain evidence="11">1258/02</strain>
    </source>
</reference>
<dbReference type="Pfam" id="PF05552">
    <property type="entry name" value="MS_channel_1st_1"/>
    <property type="match status" value="1"/>
</dbReference>
<dbReference type="SUPFAM" id="SSF82689">
    <property type="entry name" value="Mechanosensitive channel protein MscS (YggB), C-terminal domain"/>
    <property type="match status" value="1"/>
</dbReference>
<evidence type="ECO:0000259" key="8">
    <source>
        <dbReference type="Pfam" id="PF00924"/>
    </source>
</evidence>
<name>A0AAE9GV63_9NEIS</name>
<dbReference type="InterPro" id="IPR010920">
    <property type="entry name" value="LSM_dom_sf"/>
</dbReference>
<comment type="subunit">
    <text evidence="7">Homoheptamer.</text>
</comment>
<organism evidence="11 13">
    <name type="scientific">Uruburuella suis</name>
    <dbReference type="NCBI Taxonomy" id="252130"/>
    <lineage>
        <taxon>Bacteria</taxon>
        <taxon>Pseudomonadati</taxon>
        <taxon>Pseudomonadota</taxon>
        <taxon>Betaproteobacteria</taxon>
        <taxon>Neisseriales</taxon>
        <taxon>Neisseriaceae</taxon>
        <taxon>Uruburuella</taxon>
    </lineage>
</organism>
<evidence type="ECO:0000313" key="10">
    <source>
        <dbReference type="EMBL" id="TCP06511.1"/>
    </source>
</evidence>
<gene>
    <name evidence="10" type="ORF">EV680_11166</name>
    <name evidence="11" type="ORF">LVJ78_00720</name>
</gene>
<evidence type="ECO:0000256" key="7">
    <source>
        <dbReference type="RuleBase" id="RU369025"/>
    </source>
</evidence>
<dbReference type="Gene3D" id="2.30.30.60">
    <property type="match status" value="1"/>
</dbReference>
<dbReference type="InterPro" id="IPR023408">
    <property type="entry name" value="MscS_beta-dom_sf"/>
</dbReference>
<sequence>MQKPETLSLVTHALDTWQAQLWRALPDMVSALIVLLIFYVLARLLRRAAVRVYARLFPHNKTGKLVGSVVYGAMCFSGVVLALEILNLASFITHMLAGAGIIGIIAGFALKDVASNAFAGFLLKSQRPFEVGQWVNISQYVGTVQEIGLVTTAVQTIEGQMAYVPNQLVYNGVFLNYSTLGKWRITLSSGVSYGDDLAHVQSVALAAVKGLDCVVDKEDIAFYFTDIGDSAYLFQIWFWIDFQQYPHYMQAKSEVIMQLKQAFAEADIDIAYNVTTLDFGVKGGVNLFDKAVQVRDVQ</sequence>
<comment type="subcellular location">
    <subcellularLocation>
        <location evidence="7">Cell inner membrane</location>
        <topology evidence="7">Multi-pass membrane protein</topology>
    </subcellularLocation>
    <subcellularLocation>
        <location evidence="1">Cell membrane</location>
        <topology evidence="1">Multi-pass membrane protein</topology>
    </subcellularLocation>
</comment>
<dbReference type="RefSeq" id="WP_132953754.1">
    <property type="nucleotide sequence ID" value="NZ_CP091507.1"/>
</dbReference>
<keyword evidence="5 7" id="KW-1133">Transmembrane helix</keyword>
<dbReference type="KEGG" id="usu:LVJ78_00720"/>
<dbReference type="InterPro" id="IPR045275">
    <property type="entry name" value="MscS_archaea/bacteria_type"/>
</dbReference>
<evidence type="ECO:0000313" key="11">
    <source>
        <dbReference type="EMBL" id="UOO79594.1"/>
    </source>
</evidence>
<feature type="domain" description="Mechanosensitive ion channel MscS C-terminal" evidence="9">
    <location>
        <begin position="185"/>
        <end position="270"/>
    </location>
</feature>
<dbReference type="SUPFAM" id="SSF82861">
    <property type="entry name" value="Mechanosensitive channel protein MscS (YggB), transmembrane region"/>
    <property type="match status" value="1"/>
</dbReference>
<dbReference type="PANTHER" id="PTHR30221">
    <property type="entry name" value="SMALL-CONDUCTANCE MECHANOSENSITIVE CHANNEL"/>
    <property type="match status" value="1"/>
</dbReference>
<dbReference type="Gene3D" id="3.30.70.100">
    <property type="match status" value="1"/>
</dbReference>
<keyword evidence="4 7" id="KW-0812">Transmembrane</keyword>
<dbReference type="InterPro" id="IPR049278">
    <property type="entry name" value="MS_channel_C"/>
</dbReference>
<evidence type="ECO:0000256" key="3">
    <source>
        <dbReference type="ARBA" id="ARBA00022475"/>
    </source>
</evidence>
<evidence type="ECO:0000256" key="4">
    <source>
        <dbReference type="ARBA" id="ARBA00022692"/>
    </source>
</evidence>
<evidence type="ECO:0000259" key="9">
    <source>
        <dbReference type="Pfam" id="PF21082"/>
    </source>
</evidence>
<keyword evidence="7" id="KW-0407">Ion channel</keyword>
<reference evidence="10 12" key="1">
    <citation type="submission" date="2019-03" db="EMBL/GenBank/DDBJ databases">
        <title>Genomic Encyclopedia of Type Strains, Phase IV (KMG-IV): sequencing the most valuable type-strain genomes for metagenomic binning, comparative biology and taxonomic classification.</title>
        <authorList>
            <person name="Goeker M."/>
        </authorList>
    </citation>
    <scope>NUCLEOTIDE SEQUENCE [LARGE SCALE GENOMIC DNA]</scope>
    <source>
        <strain evidence="10 12">DSM 17474</strain>
    </source>
</reference>
<keyword evidence="12" id="KW-1185">Reference proteome</keyword>
<keyword evidence="6 7" id="KW-0472">Membrane</keyword>
<feature type="transmembrane region" description="Helical" evidence="7">
    <location>
        <begin position="65"/>
        <end position="85"/>
    </location>
</feature>
<keyword evidence="7" id="KW-0997">Cell inner membrane</keyword>
<dbReference type="InterPro" id="IPR008910">
    <property type="entry name" value="MSC_TM_helix"/>
</dbReference>
<proteinExistence type="inferred from homology"/>
<comment type="function">
    <text evidence="7">Mechanosensitive channel that participates in the regulation of osmotic pressure changes within the cell, opening in response to stretch forces in the membrane lipid bilayer, without the need for other proteins. Contributes to normal resistance to hypoosmotic shock. Forms an ion channel of 1.0 nanosiemens conductance with a slight preference for anions.</text>
</comment>
<evidence type="ECO:0000313" key="12">
    <source>
        <dbReference type="Proteomes" id="UP000294721"/>
    </source>
</evidence>
<dbReference type="EMBL" id="SLXE01000011">
    <property type="protein sequence ID" value="TCP06511.1"/>
    <property type="molecule type" value="Genomic_DNA"/>
</dbReference>
<dbReference type="InterPro" id="IPR011066">
    <property type="entry name" value="MscS_channel_C_sf"/>
</dbReference>
<dbReference type="Gene3D" id="1.10.287.1260">
    <property type="match status" value="1"/>
</dbReference>
<dbReference type="InterPro" id="IPR006685">
    <property type="entry name" value="MscS_channel_2nd"/>
</dbReference>
<feature type="transmembrane region" description="Helical" evidence="7">
    <location>
        <begin position="91"/>
        <end position="110"/>
    </location>
</feature>
<dbReference type="Proteomes" id="UP000294721">
    <property type="component" value="Unassembled WGS sequence"/>
</dbReference>
<reference evidence="11" key="2">
    <citation type="submission" date="2021-12" db="EMBL/GenBank/DDBJ databases">
        <authorList>
            <person name="Veyrier F.J."/>
        </authorList>
    </citation>
    <scope>NUCLEOTIDE SEQUENCE</scope>
    <source>
        <strain evidence="11">1258/02</strain>
    </source>
</reference>
<keyword evidence="3" id="KW-1003">Cell membrane</keyword>
<dbReference type="Proteomes" id="UP000829756">
    <property type="component" value="Chromosome"/>
</dbReference>
<dbReference type="Pfam" id="PF00924">
    <property type="entry name" value="MS_channel_2nd"/>
    <property type="match status" value="1"/>
</dbReference>
<evidence type="ECO:0000256" key="5">
    <source>
        <dbReference type="ARBA" id="ARBA00022989"/>
    </source>
</evidence>
<dbReference type="PANTHER" id="PTHR30221:SF1">
    <property type="entry name" value="SMALL-CONDUCTANCE MECHANOSENSITIVE CHANNEL"/>
    <property type="match status" value="1"/>
</dbReference>
<feature type="domain" description="Mechanosensitive ion channel MscS" evidence="8">
    <location>
        <begin position="112"/>
        <end position="178"/>
    </location>
</feature>
<dbReference type="AlphaFoldDB" id="A0AAE9GV63"/>
<comment type="similarity">
    <text evidence="2 7">Belongs to the MscS (TC 1.A.23) family.</text>
</comment>
<dbReference type="Pfam" id="PF21082">
    <property type="entry name" value="MS_channel_3rd"/>
    <property type="match status" value="1"/>
</dbReference>